<evidence type="ECO:0000313" key="3">
    <source>
        <dbReference type="EMBL" id="EFI27611.1"/>
    </source>
</evidence>
<organism evidence="3 4">
    <name type="scientific">Coprinopsis cinerea (strain Okayama-7 / 130 / ATCC MYA-4618 / FGSC 9003)</name>
    <name type="common">Inky cap fungus</name>
    <name type="synonym">Hormographiella aspergillata</name>
    <dbReference type="NCBI Taxonomy" id="240176"/>
    <lineage>
        <taxon>Eukaryota</taxon>
        <taxon>Fungi</taxon>
        <taxon>Dikarya</taxon>
        <taxon>Basidiomycota</taxon>
        <taxon>Agaricomycotina</taxon>
        <taxon>Agaricomycetes</taxon>
        <taxon>Agaricomycetidae</taxon>
        <taxon>Agaricales</taxon>
        <taxon>Agaricineae</taxon>
        <taxon>Psathyrellaceae</taxon>
        <taxon>Coprinopsis</taxon>
    </lineage>
</organism>
<dbReference type="EMBL" id="AACS02000005">
    <property type="protein sequence ID" value="EFI27611.1"/>
    <property type="molecule type" value="Genomic_DNA"/>
</dbReference>
<evidence type="ECO:0000313" key="4">
    <source>
        <dbReference type="Proteomes" id="UP000001861"/>
    </source>
</evidence>
<keyword evidence="2" id="KW-0472">Membrane</keyword>
<dbReference type="Proteomes" id="UP000001861">
    <property type="component" value="Unassembled WGS sequence"/>
</dbReference>
<feature type="region of interest" description="Disordered" evidence="1">
    <location>
        <begin position="152"/>
        <end position="175"/>
    </location>
</feature>
<keyword evidence="2" id="KW-0812">Transmembrane</keyword>
<dbReference type="AlphaFoldDB" id="D6RMY5"/>
<feature type="transmembrane region" description="Helical" evidence="2">
    <location>
        <begin position="36"/>
        <end position="56"/>
    </location>
</feature>
<keyword evidence="2" id="KW-1133">Transmembrane helix</keyword>
<dbReference type="InParanoid" id="D6RMY5"/>
<accession>D6RMY5</accession>
<evidence type="ECO:0000256" key="1">
    <source>
        <dbReference type="SAM" id="MobiDB-lite"/>
    </source>
</evidence>
<dbReference type="RefSeq" id="XP_002911105.1">
    <property type="nucleotide sequence ID" value="XM_002911059.1"/>
</dbReference>
<reference evidence="3 4" key="1">
    <citation type="journal article" date="2010" name="Proc. Natl. Acad. Sci. U.S.A.">
        <title>Insights into evolution of multicellular fungi from the assembled chromosomes of the mushroom Coprinopsis cinerea (Coprinus cinereus).</title>
        <authorList>
            <person name="Stajich J.E."/>
            <person name="Wilke S.K."/>
            <person name="Ahren D."/>
            <person name="Au C.H."/>
            <person name="Birren B.W."/>
            <person name="Borodovsky M."/>
            <person name="Burns C."/>
            <person name="Canback B."/>
            <person name="Casselton L.A."/>
            <person name="Cheng C.K."/>
            <person name="Deng J."/>
            <person name="Dietrich F.S."/>
            <person name="Fargo D.C."/>
            <person name="Farman M.L."/>
            <person name="Gathman A.C."/>
            <person name="Goldberg J."/>
            <person name="Guigo R."/>
            <person name="Hoegger P.J."/>
            <person name="Hooker J.B."/>
            <person name="Huggins A."/>
            <person name="James T.Y."/>
            <person name="Kamada T."/>
            <person name="Kilaru S."/>
            <person name="Kodira C."/>
            <person name="Kues U."/>
            <person name="Kupfer D."/>
            <person name="Kwan H.S."/>
            <person name="Lomsadze A."/>
            <person name="Li W."/>
            <person name="Lilly W.W."/>
            <person name="Ma L.J."/>
            <person name="Mackey A.J."/>
            <person name="Manning G."/>
            <person name="Martin F."/>
            <person name="Muraguchi H."/>
            <person name="Natvig D.O."/>
            <person name="Palmerini H."/>
            <person name="Ramesh M.A."/>
            <person name="Rehmeyer C.J."/>
            <person name="Roe B.A."/>
            <person name="Shenoy N."/>
            <person name="Stanke M."/>
            <person name="Ter-Hovhannisyan V."/>
            <person name="Tunlid A."/>
            <person name="Velagapudi R."/>
            <person name="Vision T.J."/>
            <person name="Zeng Q."/>
            <person name="Zolan M.E."/>
            <person name="Pukkila P.J."/>
        </authorList>
    </citation>
    <scope>NUCLEOTIDE SEQUENCE [LARGE SCALE GENOMIC DNA]</scope>
    <source>
        <strain evidence="4">Okayama-7 / 130 / ATCC MYA-4618 / FGSC 9003</strain>
    </source>
</reference>
<name>D6RMY5_COPC7</name>
<gene>
    <name evidence="3" type="ORF">CC1G_14537</name>
</gene>
<keyword evidence="4" id="KW-1185">Reference proteome</keyword>
<dbReference type="KEGG" id="cci:CC1G_14537"/>
<dbReference type="HOGENOM" id="CLU_1532467_0_0_1"/>
<protein>
    <submittedName>
        <fullName evidence="3">Uncharacterized protein</fullName>
    </submittedName>
</protein>
<evidence type="ECO:0000256" key="2">
    <source>
        <dbReference type="SAM" id="Phobius"/>
    </source>
</evidence>
<dbReference type="GeneID" id="9379201"/>
<sequence>MARVSRVQPECGLSGHRDSDDHFYARNRRAAIGRPNYLIINTITLIIASAALAIYYLQEPKLMQGLRLVNSREGEIVSASTASGEDGAGMIVDVIALRRRRRRSGRSRKMTKPRKQLHGGLYSSSALVKPAAVAIRVVIPILGGRGGDLLREKPWPGSGNLTPLGKCNRQGNENR</sequence>
<comment type="caution">
    <text evidence="3">The sequence shown here is derived from an EMBL/GenBank/DDBJ whole genome shotgun (WGS) entry which is preliminary data.</text>
</comment>
<proteinExistence type="predicted"/>
<dbReference type="VEuPathDB" id="FungiDB:CC1G_14537"/>